<reference evidence="9" key="1">
    <citation type="submission" date="2019-02" db="EMBL/GenBank/DDBJ databases">
        <authorList>
            <person name="Li S.-H."/>
        </authorList>
    </citation>
    <scope>NUCLEOTIDE SEQUENCE</scope>
    <source>
        <strain evidence="9">IMCC11814</strain>
    </source>
</reference>
<evidence type="ECO:0000256" key="1">
    <source>
        <dbReference type="ARBA" id="ARBA00001947"/>
    </source>
</evidence>
<keyword evidence="5" id="KW-0560">Oxidoreductase</keyword>
<comment type="caution">
    <text evidence="9">The sequence shown here is derived from an EMBL/GenBank/DDBJ whole genome shotgun (WGS) entry which is preliminary data.</text>
</comment>
<evidence type="ECO:0000256" key="3">
    <source>
        <dbReference type="ARBA" id="ARBA00022723"/>
    </source>
</evidence>
<keyword evidence="3 6" id="KW-0479">Metal-binding</keyword>
<comment type="cofactor">
    <cofactor evidence="1 6">
        <name>Zn(2+)</name>
        <dbReference type="ChEBI" id="CHEBI:29105"/>
    </cofactor>
</comment>
<dbReference type="InterPro" id="IPR013149">
    <property type="entry name" value="ADH-like_C"/>
</dbReference>
<proteinExistence type="inferred from homology"/>
<dbReference type="PANTHER" id="PTHR43161:SF23">
    <property type="entry name" value="(R,R)-BUTANEDIOL DEHYDROGENASE-RELATED"/>
    <property type="match status" value="1"/>
</dbReference>
<evidence type="ECO:0000256" key="5">
    <source>
        <dbReference type="ARBA" id="ARBA00023002"/>
    </source>
</evidence>
<organism evidence="9 10">
    <name type="scientific">Candidatus Marimicrobium litorale</name>
    <dbReference type="NCBI Taxonomy" id="2518991"/>
    <lineage>
        <taxon>Bacteria</taxon>
        <taxon>Pseudomonadati</taxon>
        <taxon>Pseudomonadota</taxon>
        <taxon>Gammaproteobacteria</taxon>
        <taxon>Cellvibrionales</taxon>
        <taxon>Halieaceae</taxon>
        <taxon>Marimicrobium</taxon>
    </lineage>
</organism>
<dbReference type="PANTHER" id="PTHR43161">
    <property type="entry name" value="SORBITOL DEHYDROGENASE"/>
    <property type="match status" value="1"/>
</dbReference>
<dbReference type="PROSITE" id="PS00059">
    <property type="entry name" value="ADH_ZINC"/>
    <property type="match status" value="1"/>
</dbReference>
<dbReference type="Gene3D" id="3.90.180.10">
    <property type="entry name" value="Medium-chain alcohol dehydrogenases, catalytic domain"/>
    <property type="match status" value="1"/>
</dbReference>
<evidence type="ECO:0000259" key="8">
    <source>
        <dbReference type="Pfam" id="PF08240"/>
    </source>
</evidence>
<evidence type="ECO:0000256" key="2">
    <source>
        <dbReference type="ARBA" id="ARBA00008072"/>
    </source>
</evidence>
<evidence type="ECO:0000259" key="7">
    <source>
        <dbReference type="Pfam" id="PF00107"/>
    </source>
</evidence>
<dbReference type="InterPro" id="IPR013154">
    <property type="entry name" value="ADH-like_N"/>
</dbReference>
<keyword evidence="10" id="KW-1185">Reference proteome</keyword>
<dbReference type="RefSeq" id="WP_279248562.1">
    <property type="nucleotide sequence ID" value="NZ_SHNO01000001.1"/>
</dbReference>
<dbReference type="SUPFAM" id="SSF51735">
    <property type="entry name" value="NAD(P)-binding Rossmann-fold domains"/>
    <property type="match status" value="1"/>
</dbReference>
<evidence type="ECO:0000313" key="9">
    <source>
        <dbReference type="EMBL" id="MCX2976821.1"/>
    </source>
</evidence>
<dbReference type="Pfam" id="PF08240">
    <property type="entry name" value="ADH_N"/>
    <property type="match status" value="1"/>
</dbReference>
<dbReference type="Gene3D" id="3.40.50.720">
    <property type="entry name" value="NAD(P)-binding Rossmann-like Domain"/>
    <property type="match status" value="1"/>
</dbReference>
<dbReference type="Pfam" id="PF00107">
    <property type="entry name" value="ADH_zinc_N"/>
    <property type="match status" value="1"/>
</dbReference>
<protein>
    <submittedName>
        <fullName evidence="9">Alcohol dehydrogenase</fullName>
    </submittedName>
</protein>
<dbReference type="InterPro" id="IPR011032">
    <property type="entry name" value="GroES-like_sf"/>
</dbReference>
<name>A0ABT3T3J2_9GAMM</name>
<feature type="domain" description="Alcohol dehydrogenase-like N-terminal" evidence="8">
    <location>
        <begin position="27"/>
        <end position="112"/>
    </location>
</feature>
<evidence type="ECO:0000256" key="6">
    <source>
        <dbReference type="RuleBase" id="RU361277"/>
    </source>
</evidence>
<dbReference type="InterPro" id="IPR002328">
    <property type="entry name" value="ADH_Zn_CS"/>
</dbReference>
<dbReference type="Proteomes" id="UP001143304">
    <property type="component" value="Unassembled WGS sequence"/>
</dbReference>
<accession>A0ABT3T3J2</accession>
<comment type="similarity">
    <text evidence="2 6">Belongs to the zinc-containing alcohol dehydrogenase family.</text>
</comment>
<evidence type="ECO:0000313" key="10">
    <source>
        <dbReference type="Proteomes" id="UP001143304"/>
    </source>
</evidence>
<gene>
    <name evidence="9" type="ORF">EYC82_05580</name>
</gene>
<dbReference type="InterPro" id="IPR036291">
    <property type="entry name" value="NAD(P)-bd_dom_sf"/>
</dbReference>
<dbReference type="SUPFAM" id="SSF50129">
    <property type="entry name" value="GroES-like"/>
    <property type="match status" value="1"/>
</dbReference>
<sequence>MTSTIPQLQIHGVNDLRLDTLPAPVCGDDDVVVQVRQCGICGSDLGFLSMGGLRGDEPTPIGHELWGLVSEAGANVSSVIPGQRVVVQPLIHDNNIGNGGSEGGFSPYLLVRGVAQSPDSLLPLPDTLPDAYGALVEPLSVAQHGANRVTAQAQDKAVIFGAGPIGLSILLVLQYRGLENIIVVDLSEARLTAARSLGAVALSANDPDLLPKLIECHGSSSFFGMPMPASSVYFEATGARSVFERIVDISGPGSRVCLTGVHKEKATLDLIMLLAKEISIISAMGYDVEFPQVIEMLQSGRFDPTVLVTHHFPLSQVTQAFEMARDSEQAIKVMIDCQA</sequence>
<evidence type="ECO:0000256" key="4">
    <source>
        <dbReference type="ARBA" id="ARBA00022833"/>
    </source>
</evidence>
<dbReference type="EMBL" id="SHNO01000001">
    <property type="protein sequence ID" value="MCX2976821.1"/>
    <property type="molecule type" value="Genomic_DNA"/>
</dbReference>
<feature type="domain" description="Alcohol dehydrogenase-like C-terminal" evidence="7">
    <location>
        <begin position="164"/>
        <end position="298"/>
    </location>
</feature>
<keyword evidence="4 6" id="KW-0862">Zinc</keyword>